<keyword evidence="7" id="KW-0915">Sodium</keyword>
<accession>A0A922MXR1</accession>
<feature type="region of interest" description="Disordered" evidence="13">
    <location>
        <begin position="351"/>
        <end position="377"/>
    </location>
</feature>
<comment type="similarity">
    <text evidence="2 12">Belongs to the amiloride-sensitive sodium channel (TC 1.A.6) family.</text>
</comment>
<evidence type="ECO:0000313" key="16">
    <source>
        <dbReference type="Proteomes" id="UP000814243"/>
    </source>
</evidence>
<evidence type="ECO:0000256" key="8">
    <source>
        <dbReference type="ARBA" id="ARBA00023065"/>
    </source>
</evidence>
<keyword evidence="10 12" id="KW-0739">Sodium transport</keyword>
<dbReference type="Gene3D" id="2.60.470.10">
    <property type="entry name" value="Acid-sensing ion channels like domains"/>
    <property type="match status" value="1"/>
</dbReference>
<keyword evidence="8 12" id="KW-0406">Ion transport</keyword>
<dbReference type="AlphaFoldDB" id="A0A922MXR1"/>
<evidence type="ECO:0000256" key="5">
    <source>
        <dbReference type="ARBA" id="ARBA00022692"/>
    </source>
</evidence>
<evidence type="ECO:0000256" key="1">
    <source>
        <dbReference type="ARBA" id="ARBA00004141"/>
    </source>
</evidence>
<organism evidence="15 16">
    <name type="scientific">Spodoptera exigua</name>
    <name type="common">Beet armyworm</name>
    <name type="synonym">Noctua fulgens</name>
    <dbReference type="NCBI Taxonomy" id="7107"/>
    <lineage>
        <taxon>Eukaryota</taxon>
        <taxon>Metazoa</taxon>
        <taxon>Ecdysozoa</taxon>
        <taxon>Arthropoda</taxon>
        <taxon>Hexapoda</taxon>
        <taxon>Insecta</taxon>
        <taxon>Pterygota</taxon>
        <taxon>Neoptera</taxon>
        <taxon>Endopterygota</taxon>
        <taxon>Lepidoptera</taxon>
        <taxon>Glossata</taxon>
        <taxon>Ditrysia</taxon>
        <taxon>Noctuoidea</taxon>
        <taxon>Noctuidae</taxon>
        <taxon>Amphipyrinae</taxon>
        <taxon>Spodoptera</taxon>
    </lineage>
</organism>
<feature type="transmembrane region" description="Helical" evidence="14">
    <location>
        <begin position="301"/>
        <end position="323"/>
    </location>
</feature>
<gene>
    <name evidence="15" type="ORF">HF086_007931</name>
</gene>
<proteinExistence type="inferred from homology"/>
<evidence type="ECO:0000256" key="12">
    <source>
        <dbReference type="RuleBase" id="RU000679"/>
    </source>
</evidence>
<evidence type="ECO:0000256" key="4">
    <source>
        <dbReference type="ARBA" id="ARBA00022461"/>
    </source>
</evidence>
<dbReference type="EMBL" id="JACEFF010000062">
    <property type="protein sequence ID" value="KAH9644843.1"/>
    <property type="molecule type" value="Genomic_DNA"/>
</dbReference>
<evidence type="ECO:0000256" key="9">
    <source>
        <dbReference type="ARBA" id="ARBA00023136"/>
    </source>
</evidence>
<protein>
    <submittedName>
        <fullName evidence="15">Uncharacterized protein</fullName>
    </submittedName>
</protein>
<reference evidence="15" key="1">
    <citation type="journal article" date="2021" name="G3 (Bethesda)">
        <title>Genome and transcriptome analysis of the beet armyworm Spodoptera exigua reveals targets for pest control. .</title>
        <authorList>
            <person name="Simon S."/>
            <person name="Breeschoten T."/>
            <person name="Jansen H.J."/>
            <person name="Dirks R.P."/>
            <person name="Schranz M.E."/>
            <person name="Ros V.I.D."/>
        </authorList>
    </citation>
    <scope>NUCLEOTIDE SEQUENCE</scope>
    <source>
        <strain evidence="15">TB_SE_WUR_2020</strain>
    </source>
</reference>
<evidence type="ECO:0000313" key="15">
    <source>
        <dbReference type="EMBL" id="KAH9644843.1"/>
    </source>
</evidence>
<keyword evidence="3 12" id="KW-0813">Transport</keyword>
<dbReference type="FunFam" id="1.10.287.770:FF:000012">
    <property type="entry name" value="Pickpocket 10"/>
    <property type="match status" value="1"/>
</dbReference>
<evidence type="ECO:0000256" key="11">
    <source>
        <dbReference type="ARBA" id="ARBA00023303"/>
    </source>
</evidence>
<dbReference type="Gene3D" id="1.10.287.820">
    <property type="entry name" value="Acid-sensing ion channel domain"/>
    <property type="match status" value="1"/>
</dbReference>
<evidence type="ECO:0000256" key="13">
    <source>
        <dbReference type="SAM" id="MobiDB-lite"/>
    </source>
</evidence>
<evidence type="ECO:0000256" key="10">
    <source>
        <dbReference type="ARBA" id="ARBA00023201"/>
    </source>
</evidence>
<keyword evidence="5 12" id="KW-0812">Transmembrane</keyword>
<evidence type="ECO:0000256" key="6">
    <source>
        <dbReference type="ARBA" id="ARBA00022989"/>
    </source>
</evidence>
<name>A0A922MXR1_SPOEX</name>
<sequence>MSKSKTSICKDLIKDYCANCTFAGIHYIADESKHKSERIWPPLHLLDLEDALKEIAYFRGVAYVLVSTCFTNPDPDPLCPTSNYSYYANLIRRDCNKILKNCSYNNKEFSCCEYFQPIETDVGPCYILNSIQTNRILSVRNIENDPLITETTPEQRACRFHHENEGGLYPHYSYSACTVLCRKKAQLESCHCNDHFMLGTTEETLCNLTGMACLNKLQSHLTTLKPAWAKRPGLSCNCLPSCDETEITVIKDVTSSVKGKANKKKAHVEIVLAYLPTERFKRNVVRSRLDLVVSVGGTTGLFVGASLLSFVELFFFFTVRFISNIWMERKRNKDPPTTKSALVLLELPGPPEIEEFGPQSNGSRKEAYTSSGVPKFSPKLNKHIIKLKQLD</sequence>
<dbReference type="Proteomes" id="UP000814243">
    <property type="component" value="Unassembled WGS sequence"/>
</dbReference>
<evidence type="ECO:0000256" key="14">
    <source>
        <dbReference type="SAM" id="Phobius"/>
    </source>
</evidence>
<dbReference type="GO" id="GO:0005886">
    <property type="term" value="C:plasma membrane"/>
    <property type="evidence" value="ECO:0007669"/>
    <property type="project" value="TreeGrafter"/>
</dbReference>
<comment type="caution">
    <text evidence="15">The sequence shown here is derived from an EMBL/GenBank/DDBJ whole genome shotgun (WGS) entry which is preliminary data.</text>
</comment>
<evidence type="ECO:0000256" key="2">
    <source>
        <dbReference type="ARBA" id="ARBA00007193"/>
    </source>
</evidence>
<evidence type="ECO:0000256" key="7">
    <source>
        <dbReference type="ARBA" id="ARBA00023053"/>
    </source>
</evidence>
<dbReference type="PANTHER" id="PTHR11690">
    <property type="entry name" value="AMILORIDE-SENSITIVE SODIUM CHANNEL-RELATED"/>
    <property type="match status" value="1"/>
</dbReference>
<dbReference type="Gene3D" id="1.10.287.770">
    <property type="entry name" value="YojJ-like"/>
    <property type="match status" value="1"/>
</dbReference>
<dbReference type="Pfam" id="PF00858">
    <property type="entry name" value="ASC"/>
    <property type="match status" value="2"/>
</dbReference>
<keyword evidence="6 14" id="KW-1133">Transmembrane helix</keyword>
<evidence type="ECO:0000256" key="3">
    <source>
        <dbReference type="ARBA" id="ARBA00022448"/>
    </source>
</evidence>
<keyword evidence="4 12" id="KW-0894">Sodium channel</keyword>
<keyword evidence="11 12" id="KW-0407">Ion channel</keyword>
<dbReference type="PANTHER" id="PTHR11690:SF175">
    <property type="entry name" value="PICKPOCKET 13-RELATED"/>
    <property type="match status" value="1"/>
</dbReference>
<comment type="subcellular location">
    <subcellularLocation>
        <location evidence="1">Membrane</location>
        <topology evidence="1">Multi-pass membrane protein</topology>
    </subcellularLocation>
</comment>
<keyword evidence="9 14" id="KW-0472">Membrane</keyword>
<dbReference type="GO" id="GO:0015280">
    <property type="term" value="F:ligand-gated sodium channel activity"/>
    <property type="evidence" value="ECO:0007669"/>
    <property type="project" value="TreeGrafter"/>
</dbReference>
<dbReference type="InterPro" id="IPR001873">
    <property type="entry name" value="ENaC"/>
</dbReference>